<reference evidence="3 6" key="3">
    <citation type="journal article" date="2022" name="G3 (Bethesda)">
        <title>Whole-genome sequence and methylome profiling of the almond [Prunus dulcis (Mill.) D.A. Webb] cultivar 'Nonpareil'.</title>
        <authorList>
            <person name="D'Amico-Willman K.M."/>
            <person name="Ouma W.Z."/>
            <person name="Meulia T."/>
            <person name="Sideli G.M."/>
            <person name="Gradziel T.M."/>
            <person name="Fresnedo-Ramirez J."/>
        </authorList>
    </citation>
    <scope>NUCLEOTIDE SEQUENCE [LARGE SCALE GENOMIC DNA]</scope>
    <source>
        <strain evidence="3">Clone GOH B32 T37-40</strain>
    </source>
</reference>
<evidence type="ECO:0000313" key="4">
    <source>
        <dbReference type="EMBL" id="VVA34725.1"/>
    </source>
</evidence>
<keyword evidence="6" id="KW-1185">Reference proteome</keyword>
<evidence type="ECO:0000256" key="2">
    <source>
        <dbReference type="SAM" id="Phobius"/>
    </source>
</evidence>
<accession>A0A5E4G4J3</accession>
<keyword evidence="4" id="KW-0406">Ion transport</keyword>
<dbReference type="InParanoid" id="A0A5E4G4J3"/>
<dbReference type="Gramene" id="VVA34725">
    <property type="protein sequence ID" value="VVA34725"/>
    <property type="gene ID" value="Prudul26B026688"/>
</dbReference>
<reference evidence="4" key="1">
    <citation type="submission" date="2019-07" db="EMBL/GenBank/DDBJ databases">
        <authorList>
            <person name="Alioto T."/>
            <person name="Alioto T."/>
            <person name="Gomez Garrido J."/>
        </authorList>
    </citation>
    <scope>NUCLEOTIDE SEQUENCE [LARGE SCALE GENOMIC DNA]</scope>
</reference>
<evidence type="ECO:0000313" key="5">
    <source>
        <dbReference type="Proteomes" id="UP000327085"/>
    </source>
</evidence>
<organism evidence="4 5">
    <name type="scientific">Prunus dulcis</name>
    <name type="common">Almond</name>
    <name type="synonym">Amygdalus dulcis</name>
    <dbReference type="NCBI Taxonomy" id="3755"/>
    <lineage>
        <taxon>Eukaryota</taxon>
        <taxon>Viridiplantae</taxon>
        <taxon>Streptophyta</taxon>
        <taxon>Embryophyta</taxon>
        <taxon>Tracheophyta</taxon>
        <taxon>Spermatophyta</taxon>
        <taxon>Magnoliopsida</taxon>
        <taxon>eudicotyledons</taxon>
        <taxon>Gunneridae</taxon>
        <taxon>Pentapetalae</taxon>
        <taxon>rosids</taxon>
        <taxon>fabids</taxon>
        <taxon>Rosales</taxon>
        <taxon>Rosaceae</taxon>
        <taxon>Amygdaloideae</taxon>
        <taxon>Amygdaleae</taxon>
        <taxon>Prunus</taxon>
    </lineage>
</organism>
<dbReference type="EMBL" id="JAJFAZ020000001">
    <property type="protein sequence ID" value="KAI5350887.1"/>
    <property type="molecule type" value="Genomic_DNA"/>
</dbReference>
<evidence type="ECO:0000313" key="6">
    <source>
        <dbReference type="Proteomes" id="UP001054821"/>
    </source>
</evidence>
<name>A0A5E4G4J3_PRUDU</name>
<feature type="region of interest" description="Disordered" evidence="1">
    <location>
        <begin position="1"/>
        <end position="22"/>
    </location>
</feature>
<dbReference type="Proteomes" id="UP000327085">
    <property type="component" value="Unassembled WGS sequence"/>
</dbReference>
<keyword evidence="4" id="KW-0813">Transport</keyword>
<feature type="transmembrane region" description="Helical" evidence="2">
    <location>
        <begin position="99"/>
        <end position="121"/>
    </location>
</feature>
<keyword evidence="2" id="KW-0472">Membrane</keyword>
<dbReference type="AlphaFoldDB" id="A0A5E4G4J3"/>
<evidence type="ECO:0000313" key="3">
    <source>
        <dbReference type="EMBL" id="KAI5350887.1"/>
    </source>
</evidence>
<evidence type="ECO:0000256" key="1">
    <source>
        <dbReference type="SAM" id="MobiDB-lite"/>
    </source>
</evidence>
<gene>
    <name evidence="4" type="ORF">ALMOND_2B026688</name>
    <name evidence="3" type="ORF">L3X38_003778</name>
</gene>
<dbReference type="Proteomes" id="UP001054821">
    <property type="component" value="Chromosome 1"/>
</dbReference>
<protein>
    <submittedName>
        <fullName evidence="4">PREDICTED: two-pore potassium channel 4</fullName>
    </submittedName>
</protein>
<keyword evidence="4" id="KW-0407">Ion channel</keyword>
<dbReference type="EMBL" id="CABIKO010000349">
    <property type="protein sequence ID" value="VVA34725.1"/>
    <property type="molecule type" value="Genomic_DNA"/>
</dbReference>
<sequence>MEIREDIGDQSSGGGSGVNLQMPLLRPSTLGSGVGGDLLPHSTPAPNHVQTALGHLEAALKHIQDAALLQQDVAQYATLLPQDIPRPAPPTRLQVVMRISMWPLMLGMIFSLLSCFPHSFTDKVKHRSLSRFALSLSFTAQMTSTVGYGDIVPDSV</sequence>
<keyword evidence="2" id="KW-1133">Transmembrane helix</keyword>
<dbReference type="Gene3D" id="1.10.287.70">
    <property type="match status" value="1"/>
</dbReference>
<reference evidence="5" key="2">
    <citation type="journal article" date="2020" name="Plant J.">
        <title>Transposons played a major role in the diversification between the closely related almond and peach genomes: results from the almond genome sequence.</title>
        <authorList>
            <person name="Alioto T."/>
            <person name="Alexiou K.G."/>
            <person name="Bardil A."/>
            <person name="Barteri F."/>
            <person name="Castanera R."/>
            <person name="Cruz F."/>
            <person name="Dhingra A."/>
            <person name="Duval H."/>
            <person name="Fernandez I Marti A."/>
            <person name="Frias L."/>
            <person name="Galan B."/>
            <person name="Garcia J.L."/>
            <person name="Howad W."/>
            <person name="Gomez-Garrido J."/>
            <person name="Gut M."/>
            <person name="Julca I."/>
            <person name="Morata J."/>
            <person name="Puigdomenech P."/>
            <person name="Ribeca P."/>
            <person name="Rubio Cabetas M.J."/>
            <person name="Vlasova A."/>
            <person name="Wirthensohn M."/>
            <person name="Garcia-Mas J."/>
            <person name="Gabaldon T."/>
            <person name="Casacuberta J.M."/>
            <person name="Arus P."/>
        </authorList>
    </citation>
    <scope>NUCLEOTIDE SEQUENCE [LARGE SCALE GENOMIC DNA]</scope>
    <source>
        <strain evidence="5">cv. Texas</strain>
    </source>
</reference>
<keyword evidence="2" id="KW-0812">Transmembrane</keyword>
<dbReference type="GO" id="GO:0034220">
    <property type="term" value="P:monoatomic ion transmembrane transport"/>
    <property type="evidence" value="ECO:0007669"/>
    <property type="project" value="UniProtKB-KW"/>
</dbReference>
<dbReference type="SUPFAM" id="SSF81324">
    <property type="entry name" value="Voltage-gated potassium channels"/>
    <property type="match status" value="1"/>
</dbReference>
<proteinExistence type="predicted"/>